<feature type="compositionally biased region" description="Low complexity" evidence="9">
    <location>
        <begin position="371"/>
        <end position="391"/>
    </location>
</feature>
<feature type="compositionally biased region" description="Basic and acidic residues" evidence="9">
    <location>
        <begin position="436"/>
        <end position="448"/>
    </location>
</feature>
<keyword evidence="11" id="KW-1185">Reference proteome</keyword>
<feature type="region of interest" description="Disordered" evidence="9">
    <location>
        <begin position="1"/>
        <end position="67"/>
    </location>
</feature>
<dbReference type="Proteomes" id="UP000814176">
    <property type="component" value="Unassembled WGS sequence"/>
</dbReference>
<gene>
    <name evidence="10" type="ORF">C8Q71DRAFT_197668</name>
</gene>
<dbReference type="RefSeq" id="XP_047776082.1">
    <property type="nucleotide sequence ID" value="XM_047916927.1"/>
</dbReference>
<evidence type="ECO:0000256" key="8">
    <source>
        <dbReference type="ARBA" id="ARBA00030039"/>
    </source>
</evidence>
<feature type="compositionally biased region" description="Basic and acidic residues" evidence="9">
    <location>
        <begin position="278"/>
        <end position="288"/>
    </location>
</feature>
<keyword evidence="4" id="KW-0158">Chromosome</keyword>
<evidence type="ECO:0000256" key="2">
    <source>
        <dbReference type="ARBA" id="ARBA00004574"/>
    </source>
</evidence>
<evidence type="ECO:0000256" key="4">
    <source>
        <dbReference type="ARBA" id="ARBA00022454"/>
    </source>
</evidence>
<protein>
    <recommendedName>
        <fullName evidence="3">CST complex subunit STN1</fullName>
    </recommendedName>
    <alternativeName>
        <fullName evidence="8">Suppressor of cdc thirteen homolog</fullName>
    </alternativeName>
</protein>
<reference evidence="10 11" key="1">
    <citation type="journal article" date="2021" name="Environ. Microbiol.">
        <title>Gene family expansions and transcriptome signatures uncover fungal adaptations to wood decay.</title>
        <authorList>
            <person name="Hage H."/>
            <person name="Miyauchi S."/>
            <person name="Viragh M."/>
            <person name="Drula E."/>
            <person name="Min B."/>
            <person name="Chaduli D."/>
            <person name="Navarro D."/>
            <person name="Favel A."/>
            <person name="Norest M."/>
            <person name="Lesage-Meessen L."/>
            <person name="Balint B."/>
            <person name="Merenyi Z."/>
            <person name="de Eugenio L."/>
            <person name="Morin E."/>
            <person name="Martinez A.T."/>
            <person name="Baldrian P."/>
            <person name="Stursova M."/>
            <person name="Martinez M.J."/>
            <person name="Novotny C."/>
            <person name="Magnuson J.K."/>
            <person name="Spatafora J.W."/>
            <person name="Maurice S."/>
            <person name="Pangilinan J."/>
            <person name="Andreopoulos W."/>
            <person name="LaButti K."/>
            <person name="Hundley H."/>
            <person name="Na H."/>
            <person name="Kuo A."/>
            <person name="Barry K."/>
            <person name="Lipzen A."/>
            <person name="Henrissat B."/>
            <person name="Riley R."/>
            <person name="Ahrendt S."/>
            <person name="Nagy L.G."/>
            <person name="Grigoriev I.V."/>
            <person name="Martin F."/>
            <person name="Rosso M.N."/>
        </authorList>
    </citation>
    <scope>NUCLEOTIDE SEQUENCE [LARGE SCALE GENOMIC DNA]</scope>
    <source>
        <strain evidence="10 11">CIRM-BRFM 1785</strain>
    </source>
</reference>
<keyword evidence="6" id="KW-0238">DNA-binding</keyword>
<feature type="compositionally biased region" description="Basic residues" evidence="9">
    <location>
        <begin position="338"/>
        <end position="347"/>
    </location>
</feature>
<feature type="region of interest" description="Disordered" evidence="9">
    <location>
        <begin position="269"/>
        <end position="348"/>
    </location>
</feature>
<dbReference type="InterPro" id="IPR040260">
    <property type="entry name" value="RFA2-like"/>
</dbReference>
<feature type="compositionally biased region" description="Polar residues" evidence="9">
    <location>
        <begin position="309"/>
        <end position="321"/>
    </location>
</feature>
<feature type="compositionally biased region" description="Pro residues" evidence="9">
    <location>
        <begin position="656"/>
        <end position="667"/>
    </location>
</feature>
<feature type="region of interest" description="Disordered" evidence="9">
    <location>
        <begin position="496"/>
        <end position="535"/>
    </location>
</feature>
<evidence type="ECO:0000256" key="3">
    <source>
        <dbReference type="ARBA" id="ARBA00017411"/>
    </source>
</evidence>
<dbReference type="GeneID" id="71997659"/>
<keyword evidence="7" id="KW-0539">Nucleus</keyword>
<feature type="compositionally biased region" description="Polar residues" evidence="9">
    <location>
        <begin position="168"/>
        <end position="191"/>
    </location>
</feature>
<feature type="compositionally biased region" description="Polar residues" evidence="9">
    <location>
        <begin position="512"/>
        <end position="522"/>
    </location>
</feature>
<evidence type="ECO:0000256" key="5">
    <source>
        <dbReference type="ARBA" id="ARBA00022895"/>
    </source>
</evidence>
<dbReference type="PANTHER" id="PTHR13989:SF33">
    <property type="entry name" value="CST COMPLEX SUBUNIT STN1"/>
    <property type="match status" value="1"/>
</dbReference>
<feature type="region of interest" description="Disordered" evidence="9">
    <location>
        <begin position="363"/>
        <end position="472"/>
    </location>
</feature>
<feature type="compositionally biased region" description="Low complexity" evidence="9">
    <location>
        <begin position="579"/>
        <end position="591"/>
    </location>
</feature>
<feature type="region of interest" description="Disordered" evidence="9">
    <location>
        <begin position="564"/>
        <end position="607"/>
    </location>
</feature>
<dbReference type="Gene3D" id="2.40.50.140">
    <property type="entry name" value="Nucleic acid-binding proteins"/>
    <property type="match status" value="1"/>
</dbReference>
<name>A0ABQ8K7R9_9APHY</name>
<keyword evidence="5" id="KW-0779">Telomere</keyword>
<proteinExistence type="predicted"/>
<dbReference type="PANTHER" id="PTHR13989">
    <property type="entry name" value="REPLICATION PROTEIN A-RELATED"/>
    <property type="match status" value="1"/>
</dbReference>
<evidence type="ECO:0000256" key="7">
    <source>
        <dbReference type="ARBA" id="ARBA00023242"/>
    </source>
</evidence>
<evidence type="ECO:0000256" key="1">
    <source>
        <dbReference type="ARBA" id="ARBA00004123"/>
    </source>
</evidence>
<feature type="compositionally biased region" description="Low complexity" evidence="9">
    <location>
        <begin position="1"/>
        <end position="15"/>
    </location>
</feature>
<comment type="caution">
    <text evidence="10">The sequence shown here is derived from an EMBL/GenBank/DDBJ whole genome shotgun (WGS) entry which is preliminary data.</text>
</comment>
<feature type="region of interest" description="Disordered" evidence="9">
    <location>
        <begin position="145"/>
        <end position="205"/>
    </location>
</feature>
<evidence type="ECO:0000256" key="9">
    <source>
        <dbReference type="SAM" id="MobiDB-lite"/>
    </source>
</evidence>
<accession>A0ABQ8K7R9</accession>
<feature type="region of interest" description="Disordered" evidence="9">
    <location>
        <begin position="638"/>
        <end position="667"/>
    </location>
</feature>
<evidence type="ECO:0000313" key="11">
    <source>
        <dbReference type="Proteomes" id="UP000814176"/>
    </source>
</evidence>
<comment type="subcellular location">
    <subcellularLocation>
        <location evidence="2">Chromosome</location>
        <location evidence="2">Telomere</location>
    </subcellularLocation>
    <subcellularLocation>
        <location evidence="1">Nucleus</location>
    </subcellularLocation>
</comment>
<evidence type="ECO:0000313" key="10">
    <source>
        <dbReference type="EMBL" id="KAH9833316.1"/>
    </source>
</evidence>
<dbReference type="EMBL" id="JADCUA010000019">
    <property type="protein sequence ID" value="KAH9833316.1"/>
    <property type="molecule type" value="Genomic_DNA"/>
</dbReference>
<dbReference type="InterPro" id="IPR012340">
    <property type="entry name" value="NA-bd_OB-fold"/>
</dbReference>
<evidence type="ECO:0000256" key="6">
    <source>
        <dbReference type="ARBA" id="ARBA00023125"/>
    </source>
</evidence>
<sequence length="714" mass="78150">MTSTTTVSSTSTKSTKLIRTPSILLTPSRETKRRKLDDNAEASSSARPAPQSPKRKDDAGGANVATPSPTEIWRWTLTKDAVASCFVKDVLDMRDSGHKEVEYFWLGRIPCRTVELVGVLVGIQPFEQRILYTLDDGSAVIECNHKVHPQVMPPRKSSTSDPKAGRTRQPSHSSSTNASPRKGPNISTSKAVSLPPPLPKPIADIGTPVRVIGRVVETSKGRQVLVDEIRSCPSPNDEPKHWLAVLELHRTRYFADHLGPFVVPPLKRREQSAWIPRSPEKDKGKARATDVPISPSKSNETGLGAIEPQTPSSSGMTSTDGSPALASSRLSNRQSPIRLRHPTRLHRRDLTANTFRIYLKHYMDNAPPPNAQDSDSAASSRSASPTPLARSQSSNTLALAMRGGPSGASLVTPRKTAITAGGGDDRTPRPSQLRARLSEVERELDRTPRVGRAPTRTSVPEEPDNPSGDSLYGFTLSHLRRVPELMILARRVVDEEGRRRAKEERERQKAGPTNTTSKQRQVQPARPPEHKTKKTKRLFQFAIRQLYEEGSIVLWDGPIRPLPREDADSTQLPGPLWKANSSTASAMTASSIGDEDDPGQLSDPSPTEEAYISLTPEVLAGIVQRAIKECIEAAAARRSKHRHGGRPRADVDPTAPFAPPAPPPGPTPAEITAWLHRDARWARVGEWAVKDALECAKAEGKVWCIGHGRWELCA</sequence>
<feature type="compositionally biased region" description="Basic and acidic residues" evidence="9">
    <location>
        <begin position="496"/>
        <end position="509"/>
    </location>
</feature>
<organism evidence="10 11">
    <name type="scientific">Rhodofomes roseus</name>
    <dbReference type="NCBI Taxonomy" id="34475"/>
    <lineage>
        <taxon>Eukaryota</taxon>
        <taxon>Fungi</taxon>
        <taxon>Dikarya</taxon>
        <taxon>Basidiomycota</taxon>
        <taxon>Agaricomycotina</taxon>
        <taxon>Agaricomycetes</taxon>
        <taxon>Polyporales</taxon>
        <taxon>Rhodofomes</taxon>
    </lineage>
</organism>